<reference evidence="6 7" key="1">
    <citation type="journal article" date="2018" name="Arch. Microbiol.">
        <title>New insights into the metabolic potential of the phototrophic purple bacterium Rhodopila globiformis DSM 161(T) from its draft genome sequence and evidence for a vanadium-dependent nitrogenase.</title>
        <authorList>
            <person name="Imhoff J.F."/>
            <person name="Rahn T."/>
            <person name="Kunzel S."/>
            <person name="Neulinger S.C."/>
        </authorList>
    </citation>
    <scope>NUCLEOTIDE SEQUENCE [LARGE SCALE GENOMIC DNA]</scope>
    <source>
        <strain evidence="6 7">DSM 161</strain>
    </source>
</reference>
<dbReference type="RefSeq" id="WP_104521140.1">
    <property type="nucleotide sequence ID" value="NZ_NHRY01000235.1"/>
</dbReference>
<keyword evidence="2" id="KW-0328">Glycosyltransferase</keyword>
<keyword evidence="3" id="KW-0808">Transferase</keyword>
<sequence>MDAAPGDANAALALATLKLQENDPDAGRLFASVSAAHDVREAWIGLAIAHHWQADSQSAGQALAHALSRHAMTAVPRVTDSIVRSLEAPGWCALNPTGVLTVRLMMGRHRRPGPIATLDGEPLALRAERDGERHSARLPDHWRRARAIRVQLDGSDLLGSPVDVSRIARVEGFVDSHDGDLHGWAWCPNNPDDPPVLSILPGDGSAGLTVTASDYTTVATTSPLARPRAFRVPPEALRRFAGPLRVCAANGRALTGSPVDPSAERRSAEAASRIIAERFPAPGTRTGPAIPDLENLGVPAHITGTPATSGYRKRPVDVVVPVYGELELTLACLDSLLKDLPSWAQILVVDDASPDPRVAAELGKLAAAKRIKLFTRPVNRGFPGTANFGMSQSPARDVVLLNSDTLVPPGWLASLRDAAYAAPDIGTATPFSNNATILSYPSTEHPNAIPDLDDTVHLDALAQRANFGCLVDIPTAVGFCTYIKRDCLNATGLLRDDVFGQGYGEENDFCIRARHLGWRHVAVPGVFVAHVGGQSFGSAKQHLITRNLRKLNQLHPGYDALVADFIKADPMAEPRRRLDLARWETFRTGAPSVLLVTHGRGGGVQRHVAERAAALRAEGKRPIVLWPVASRQGDGRDCVLGNGPEGGTPNLRFAVPGELDALAAILAVDKPLRAEVHSMIGHDHGVFDLFRRLTIPYSIVVHDYAWLCPRINLVGVDRHYCGEPDLPGCDGCVADAGTMNDEDTRPRDLRERSARELAGAAAVIVPSDDVAIRIRRHFPAIEPQVRYWEDDSAVPPAEPSPVAEDGVRRVCVVGAIGIEKGYEVLLACARDAANRGLRLRFHLVGHSCDDDRLLATGTVRITGRYEEHAAVDLIRRQQAQLAWLPAVWPETWSYTLTQAWQAGLNVLAFDIGAVAERIRRAERGWLCPLGLSPQALNDRMLGVRPLVADREAPLFVGGRRQG</sequence>
<dbReference type="PANTHER" id="PTHR43179:SF12">
    <property type="entry name" value="GALACTOFURANOSYLTRANSFERASE GLFT2"/>
    <property type="match status" value="1"/>
</dbReference>
<feature type="domain" description="Glycosyl transferase family 1" evidence="4">
    <location>
        <begin position="805"/>
        <end position="940"/>
    </location>
</feature>
<proteinExistence type="inferred from homology"/>
<accession>A0A2S6N2T8</accession>
<dbReference type="Pfam" id="PF00535">
    <property type="entry name" value="Glycos_transf_2"/>
    <property type="match status" value="1"/>
</dbReference>
<dbReference type="InterPro" id="IPR029044">
    <property type="entry name" value="Nucleotide-diphossugar_trans"/>
</dbReference>
<protein>
    <recommendedName>
        <fullName evidence="8">Glycosyltransferase 2-like domain-containing protein</fullName>
    </recommendedName>
</protein>
<keyword evidence="7" id="KW-1185">Reference proteome</keyword>
<dbReference type="InterPro" id="IPR001296">
    <property type="entry name" value="Glyco_trans_1"/>
</dbReference>
<dbReference type="PANTHER" id="PTHR43179">
    <property type="entry name" value="RHAMNOSYLTRANSFERASE WBBL"/>
    <property type="match status" value="1"/>
</dbReference>
<dbReference type="SUPFAM" id="SSF53756">
    <property type="entry name" value="UDP-Glycosyltransferase/glycogen phosphorylase"/>
    <property type="match status" value="1"/>
</dbReference>
<dbReference type="Proteomes" id="UP000239724">
    <property type="component" value="Unassembled WGS sequence"/>
</dbReference>
<evidence type="ECO:0000313" key="7">
    <source>
        <dbReference type="Proteomes" id="UP000239724"/>
    </source>
</evidence>
<dbReference type="SUPFAM" id="SSF53448">
    <property type="entry name" value="Nucleotide-diphospho-sugar transferases"/>
    <property type="match status" value="1"/>
</dbReference>
<feature type="domain" description="Glycosyltransferase 2-like" evidence="5">
    <location>
        <begin position="318"/>
        <end position="486"/>
    </location>
</feature>
<dbReference type="AlphaFoldDB" id="A0A2S6N2T8"/>
<organism evidence="6 7">
    <name type="scientific">Rhodopila globiformis</name>
    <name type="common">Rhodopseudomonas globiformis</name>
    <dbReference type="NCBI Taxonomy" id="1071"/>
    <lineage>
        <taxon>Bacteria</taxon>
        <taxon>Pseudomonadati</taxon>
        <taxon>Pseudomonadota</taxon>
        <taxon>Alphaproteobacteria</taxon>
        <taxon>Acetobacterales</taxon>
        <taxon>Acetobacteraceae</taxon>
        <taxon>Rhodopila</taxon>
    </lineage>
</organism>
<dbReference type="Pfam" id="PF00534">
    <property type="entry name" value="Glycos_transf_1"/>
    <property type="match status" value="1"/>
</dbReference>
<evidence type="ECO:0000259" key="5">
    <source>
        <dbReference type="Pfam" id="PF00535"/>
    </source>
</evidence>
<name>A0A2S6N2T8_RHOGL</name>
<dbReference type="Gene3D" id="3.40.50.2000">
    <property type="entry name" value="Glycogen Phosphorylase B"/>
    <property type="match status" value="2"/>
</dbReference>
<dbReference type="OrthoDB" id="9771846at2"/>
<evidence type="ECO:0000259" key="4">
    <source>
        <dbReference type="Pfam" id="PF00534"/>
    </source>
</evidence>
<evidence type="ECO:0000256" key="2">
    <source>
        <dbReference type="ARBA" id="ARBA00022676"/>
    </source>
</evidence>
<evidence type="ECO:0000256" key="3">
    <source>
        <dbReference type="ARBA" id="ARBA00022679"/>
    </source>
</evidence>
<dbReference type="InterPro" id="IPR001173">
    <property type="entry name" value="Glyco_trans_2-like"/>
</dbReference>
<dbReference type="GO" id="GO:0016757">
    <property type="term" value="F:glycosyltransferase activity"/>
    <property type="evidence" value="ECO:0007669"/>
    <property type="project" value="UniProtKB-KW"/>
</dbReference>
<evidence type="ECO:0000256" key="1">
    <source>
        <dbReference type="ARBA" id="ARBA00006739"/>
    </source>
</evidence>
<feature type="non-terminal residue" evidence="6">
    <location>
        <position position="962"/>
    </location>
</feature>
<evidence type="ECO:0000313" key="6">
    <source>
        <dbReference type="EMBL" id="PPQ28919.1"/>
    </source>
</evidence>
<comment type="caution">
    <text evidence="6">The sequence shown here is derived from an EMBL/GenBank/DDBJ whole genome shotgun (WGS) entry which is preliminary data.</text>
</comment>
<evidence type="ECO:0008006" key="8">
    <source>
        <dbReference type="Google" id="ProtNLM"/>
    </source>
</evidence>
<dbReference type="EMBL" id="NHRY01000235">
    <property type="protein sequence ID" value="PPQ28919.1"/>
    <property type="molecule type" value="Genomic_DNA"/>
</dbReference>
<dbReference type="Gene3D" id="3.90.550.10">
    <property type="entry name" value="Spore Coat Polysaccharide Biosynthesis Protein SpsA, Chain A"/>
    <property type="match status" value="1"/>
</dbReference>
<comment type="similarity">
    <text evidence="1">Belongs to the glycosyltransferase 2 family.</text>
</comment>
<gene>
    <name evidence="6" type="ORF">CCS01_22885</name>
</gene>